<feature type="region of interest" description="Disordered" evidence="1">
    <location>
        <begin position="169"/>
        <end position="241"/>
    </location>
</feature>
<evidence type="ECO:0000259" key="2">
    <source>
        <dbReference type="SMART" id="SM00731"/>
    </source>
</evidence>
<feature type="compositionally biased region" description="Basic and acidic residues" evidence="1">
    <location>
        <begin position="77"/>
        <end position="104"/>
    </location>
</feature>
<dbReference type="GO" id="GO:0006974">
    <property type="term" value="P:DNA damage response"/>
    <property type="evidence" value="ECO:0007669"/>
    <property type="project" value="UniProtKB-ARBA"/>
</dbReference>
<sequence>MEEPRPLLVQDSLWAWRDVDMSKEGAGRVKVEDDKCPVVTVDSDTDEEPDCYITGVKMKKETVSYVVIDSDSDDEYVPEKKKPKIREINHKGKSQKVSDTKKQLTQEAPIVITDDDDDDLEKPVVTENDSCGQNKIVKVEEEEKDGFAVLQHKLSSAAGKQSLLKNLCQLPNDDPKAKPEILDRKLSTDEESMPVVEQPRKRKNKAKNITVPPAVKEQKKRKPSKKKPKTSKSEKSKPGDSQCEIPGCFFHGLENVKQYSGRNYKRNKDELIQKIYALLNRSVFDQKLPEKIDIGWNNKMLRTAGLCTTGKLRYPKRERYAKIQISLKVCDSADRLRDTLIHELCHAASWLLDGIRDSHGDMWRYYARKSNMVHPELPKVTRCHNYKINYKIHYECTQCKFRVGRYSRSLDTTRFICARCKGSLAMLPLTRKDGTPIKPHVRPFAKYVQENYRKVKRETEGITHGDVMRKLSKDFFAEKQSQGI</sequence>
<feature type="domain" description="SprT-like" evidence="2">
    <location>
        <begin position="269"/>
        <end position="427"/>
    </location>
</feature>
<feature type="compositionally biased region" description="Basic and acidic residues" evidence="1">
    <location>
        <begin position="173"/>
        <end position="188"/>
    </location>
</feature>
<dbReference type="PANTHER" id="PTHR23099">
    <property type="entry name" value="TRANSCRIPTIONAL REGULATOR"/>
    <property type="match status" value="1"/>
</dbReference>
<dbReference type="Pfam" id="PF10263">
    <property type="entry name" value="SprT-like"/>
    <property type="match status" value="1"/>
</dbReference>
<dbReference type="EMBL" id="JAEMGP010000027">
    <property type="protein sequence ID" value="KAG5193720.1"/>
    <property type="molecule type" value="Genomic_DNA"/>
</dbReference>
<comment type="caution">
    <text evidence="3">The sequence shown here is derived from an EMBL/GenBank/DDBJ whole genome shotgun (WGS) entry which is preliminary data.</text>
</comment>
<dbReference type="InterPro" id="IPR006640">
    <property type="entry name" value="SprT-like_domain"/>
</dbReference>
<name>A0A836CP49_SHEEP</name>
<protein>
    <recommendedName>
        <fullName evidence="2">SprT-like domain-containing protein</fullName>
    </recommendedName>
</protein>
<dbReference type="GO" id="GO:0005634">
    <property type="term" value="C:nucleus"/>
    <property type="evidence" value="ECO:0007669"/>
    <property type="project" value="TreeGrafter"/>
</dbReference>
<evidence type="ECO:0000313" key="3">
    <source>
        <dbReference type="EMBL" id="KAG5193720.1"/>
    </source>
</evidence>
<gene>
    <name evidence="3" type="ORF">JEQ12_020081</name>
</gene>
<dbReference type="SMART" id="SM00731">
    <property type="entry name" value="SprT"/>
    <property type="match status" value="1"/>
</dbReference>
<feature type="compositionally biased region" description="Basic residues" evidence="1">
    <location>
        <begin position="218"/>
        <end position="230"/>
    </location>
</feature>
<reference evidence="3 4" key="1">
    <citation type="submission" date="2020-12" db="EMBL/GenBank/DDBJ databases">
        <title>De novo assembly of Tibetan sheep genome.</title>
        <authorList>
            <person name="Li X."/>
        </authorList>
    </citation>
    <scope>NUCLEOTIDE SEQUENCE [LARGE SCALE GENOMIC DNA]</scope>
    <source>
        <tissue evidence="3">Heart</tissue>
    </source>
</reference>
<feature type="region of interest" description="Disordered" evidence="1">
    <location>
        <begin position="73"/>
        <end position="126"/>
    </location>
</feature>
<evidence type="ECO:0000313" key="4">
    <source>
        <dbReference type="Proteomes" id="UP000664991"/>
    </source>
</evidence>
<evidence type="ECO:0000256" key="1">
    <source>
        <dbReference type="SAM" id="MobiDB-lite"/>
    </source>
</evidence>
<dbReference type="Proteomes" id="UP000664991">
    <property type="component" value="Unassembled WGS sequence"/>
</dbReference>
<organism evidence="3 4">
    <name type="scientific">Ovis aries</name>
    <name type="common">Sheep</name>
    <dbReference type="NCBI Taxonomy" id="9940"/>
    <lineage>
        <taxon>Eukaryota</taxon>
        <taxon>Metazoa</taxon>
        <taxon>Chordata</taxon>
        <taxon>Craniata</taxon>
        <taxon>Vertebrata</taxon>
        <taxon>Euteleostomi</taxon>
        <taxon>Mammalia</taxon>
        <taxon>Eutheria</taxon>
        <taxon>Laurasiatheria</taxon>
        <taxon>Artiodactyla</taxon>
        <taxon>Ruminantia</taxon>
        <taxon>Pecora</taxon>
        <taxon>Bovidae</taxon>
        <taxon>Caprinae</taxon>
        <taxon>Ovis</taxon>
    </lineage>
</organism>
<accession>A0A836CP49</accession>
<dbReference type="PANTHER" id="PTHR23099:SF0">
    <property type="entry name" value="GERM CELL NUCLEAR ACIDIC PROTEIN"/>
    <property type="match status" value="1"/>
</dbReference>
<proteinExistence type="predicted"/>
<dbReference type="AlphaFoldDB" id="A0A836CP49"/>